<gene>
    <name evidence="11" type="ORF">C8F04DRAFT_1215356</name>
</gene>
<protein>
    <submittedName>
        <fullName evidence="11">GPCR fungal pheromone mating factor</fullName>
    </submittedName>
</protein>
<name>A0AAD6RWY8_9AGAR</name>
<keyword evidence="9" id="KW-0807">Transducer</keyword>
<feature type="transmembrane region" description="Helical" evidence="10">
    <location>
        <begin position="205"/>
        <end position="225"/>
    </location>
</feature>
<comment type="caution">
    <text evidence="11">The sequence shown here is derived from an EMBL/GenBank/DDBJ whole genome shotgun (WGS) entry which is preliminary data.</text>
</comment>
<organism evidence="11 12">
    <name type="scientific">Mycena alexandri</name>
    <dbReference type="NCBI Taxonomy" id="1745969"/>
    <lineage>
        <taxon>Eukaryota</taxon>
        <taxon>Fungi</taxon>
        <taxon>Dikarya</taxon>
        <taxon>Basidiomycota</taxon>
        <taxon>Agaricomycotina</taxon>
        <taxon>Agaricomycetes</taxon>
        <taxon>Agaricomycetidae</taxon>
        <taxon>Agaricales</taxon>
        <taxon>Marasmiineae</taxon>
        <taxon>Mycenaceae</taxon>
        <taxon>Mycena</taxon>
    </lineage>
</organism>
<evidence type="ECO:0000256" key="10">
    <source>
        <dbReference type="SAM" id="Phobius"/>
    </source>
</evidence>
<evidence type="ECO:0000256" key="8">
    <source>
        <dbReference type="ARBA" id="ARBA00023170"/>
    </source>
</evidence>
<accession>A0AAD6RWY8</accession>
<evidence type="ECO:0000313" key="12">
    <source>
        <dbReference type="Proteomes" id="UP001218188"/>
    </source>
</evidence>
<feature type="transmembrane region" description="Helical" evidence="10">
    <location>
        <begin position="66"/>
        <end position="89"/>
    </location>
</feature>
<evidence type="ECO:0000256" key="2">
    <source>
        <dbReference type="ARBA" id="ARBA00011085"/>
    </source>
</evidence>
<keyword evidence="6" id="KW-0297">G-protein coupled receptor</keyword>
<dbReference type="Proteomes" id="UP001218188">
    <property type="component" value="Unassembled WGS sequence"/>
</dbReference>
<evidence type="ECO:0000256" key="9">
    <source>
        <dbReference type="ARBA" id="ARBA00023224"/>
    </source>
</evidence>
<dbReference type="InterPro" id="IPR001499">
    <property type="entry name" value="GPCR_STE3"/>
</dbReference>
<keyword evidence="7 10" id="KW-0472">Membrane</keyword>
<evidence type="ECO:0000256" key="6">
    <source>
        <dbReference type="ARBA" id="ARBA00023040"/>
    </source>
</evidence>
<dbReference type="PRINTS" id="PR00899">
    <property type="entry name" value="GPCRSTE3"/>
</dbReference>
<feature type="transmembrane region" description="Helical" evidence="10">
    <location>
        <begin position="6"/>
        <end position="22"/>
    </location>
</feature>
<comment type="similarity">
    <text evidence="2">Belongs to the G-protein coupled receptor 4 family.</text>
</comment>
<evidence type="ECO:0000313" key="11">
    <source>
        <dbReference type="EMBL" id="KAJ7016769.1"/>
    </source>
</evidence>
<dbReference type="CDD" id="cd14966">
    <property type="entry name" value="7tmD_STE3"/>
    <property type="match status" value="1"/>
</dbReference>
<sequence length="321" mass="36592">MHPEFAPVAFIAAFSLVLPLPCHWRAGNVATLSIMFWLFLANMIYAIDAVVWAGSIDIVGAVWCDISTKLIIGTNIALPAACLCICIHLEQVASVRLARTSQSDKRRRQIFESLMCFALPVLYMILHYIVQGHRFDIIEDYGCRPTVYFSVPSIILIWLLPILLSVASIIFGGLALRHFIKRRISFAAHLDASQSALTTSRYLRLMLMSMLEMVWSIALTSYTLWFNFLSSPVRPYTSWADVHSNFSRIDTYPSLFLPPLVIRAYYFLWWLIPISTFAFVAMFAFGRDAVEDYKKLFFVVRNVTLRRKSSSTASKGAFDKR</sequence>
<proteinExistence type="inferred from homology"/>
<keyword evidence="12" id="KW-1185">Reference proteome</keyword>
<keyword evidence="5 10" id="KW-1133">Transmembrane helix</keyword>
<dbReference type="PRINTS" id="PR00900">
    <property type="entry name" value="PHEROMONEAR"/>
</dbReference>
<comment type="subcellular location">
    <subcellularLocation>
        <location evidence="1">Membrane</location>
        <topology evidence="1">Multi-pass membrane protein</topology>
    </subcellularLocation>
</comment>
<dbReference type="GO" id="GO:0005886">
    <property type="term" value="C:plasma membrane"/>
    <property type="evidence" value="ECO:0007669"/>
    <property type="project" value="TreeGrafter"/>
</dbReference>
<feature type="transmembrane region" description="Helical" evidence="10">
    <location>
        <begin position="264"/>
        <end position="285"/>
    </location>
</feature>
<evidence type="ECO:0000256" key="4">
    <source>
        <dbReference type="ARBA" id="ARBA00022692"/>
    </source>
</evidence>
<feature type="transmembrane region" description="Helical" evidence="10">
    <location>
        <begin position="110"/>
        <end position="130"/>
    </location>
</feature>
<evidence type="ECO:0000256" key="3">
    <source>
        <dbReference type="ARBA" id="ARBA00022507"/>
    </source>
</evidence>
<evidence type="ECO:0000256" key="5">
    <source>
        <dbReference type="ARBA" id="ARBA00022989"/>
    </source>
</evidence>
<dbReference type="InterPro" id="IPR001546">
    <property type="entry name" value="GPCR_Pheromne_A_rcpt"/>
</dbReference>
<dbReference type="GO" id="GO:0004933">
    <property type="term" value="F:mating-type a-factor pheromone receptor activity"/>
    <property type="evidence" value="ECO:0007669"/>
    <property type="project" value="InterPro"/>
</dbReference>
<dbReference type="EMBL" id="JARJCM010000464">
    <property type="protein sequence ID" value="KAJ7016769.1"/>
    <property type="molecule type" value="Genomic_DNA"/>
</dbReference>
<dbReference type="Pfam" id="PF02076">
    <property type="entry name" value="STE3"/>
    <property type="match status" value="1"/>
</dbReference>
<feature type="transmembrane region" description="Helical" evidence="10">
    <location>
        <begin position="34"/>
        <end position="54"/>
    </location>
</feature>
<dbReference type="GO" id="GO:0000750">
    <property type="term" value="P:pheromone-dependent signal transduction involved in conjugation with cellular fusion"/>
    <property type="evidence" value="ECO:0007669"/>
    <property type="project" value="TreeGrafter"/>
</dbReference>
<feature type="transmembrane region" description="Helical" evidence="10">
    <location>
        <begin position="150"/>
        <end position="176"/>
    </location>
</feature>
<keyword evidence="8" id="KW-0675">Receptor</keyword>
<reference evidence="11" key="1">
    <citation type="submission" date="2023-03" db="EMBL/GenBank/DDBJ databases">
        <title>Massive genome expansion in bonnet fungi (Mycena s.s.) driven by repeated elements and novel gene families across ecological guilds.</title>
        <authorList>
            <consortium name="Lawrence Berkeley National Laboratory"/>
            <person name="Harder C.B."/>
            <person name="Miyauchi S."/>
            <person name="Viragh M."/>
            <person name="Kuo A."/>
            <person name="Thoen E."/>
            <person name="Andreopoulos B."/>
            <person name="Lu D."/>
            <person name="Skrede I."/>
            <person name="Drula E."/>
            <person name="Henrissat B."/>
            <person name="Morin E."/>
            <person name="Kohler A."/>
            <person name="Barry K."/>
            <person name="LaButti K."/>
            <person name="Morin E."/>
            <person name="Salamov A."/>
            <person name="Lipzen A."/>
            <person name="Mereny Z."/>
            <person name="Hegedus B."/>
            <person name="Baldrian P."/>
            <person name="Stursova M."/>
            <person name="Weitz H."/>
            <person name="Taylor A."/>
            <person name="Grigoriev I.V."/>
            <person name="Nagy L.G."/>
            <person name="Martin F."/>
            <person name="Kauserud H."/>
        </authorList>
    </citation>
    <scope>NUCLEOTIDE SEQUENCE</scope>
    <source>
        <strain evidence="11">CBHHK200</strain>
    </source>
</reference>
<evidence type="ECO:0000256" key="7">
    <source>
        <dbReference type="ARBA" id="ARBA00023136"/>
    </source>
</evidence>
<dbReference type="PANTHER" id="PTHR28097">
    <property type="entry name" value="PHEROMONE A FACTOR RECEPTOR"/>
    <property type="match status" value="1"/>
</dbReference>
<dbReference type="AlphaFoldDB" id="A0AAD6RWY8"/>
<dbReference type="PANTHER" id="PTHR28097:SF1">
    <property type="entry name" value="PHEROMONE A FACTOR RECEPTOR"/>
    <property type="match status" value="1"/>
</dbReference>
<evidence type="ECO:0000256" key="1">
    <source>
        <dbReference type="ARBA" id="ARBA00004141"/>
    </source>
</evidence>
<keyword evidence="3" id="KW-0589">Pheromone response</keyword>
<keyword evidence="4 10" id="KW-0812">Transmembrane</keyword>